<dbReference type="Proteomes" id="UP000254834">
    <property type="component" value="Chromosome"/>
</dbReference>
<comment type="catalytic activity">
    <reaction evidence="6">
        <text>(sulfur carrier)-H + L-cysteine = (sulfur carrier)-SH + L-alanine</text>
        <dbReference type="Rhea" id="RHEA:43892"/>
        <dbReference type="Rhea" id="RHEA-COMP:14737"/>
        <dbReference type="Rhea" id="RHEA-COMP:14739"/>
        <dbReference type="ChEBI" id="CHEBI:29917"/>
        <dbReference type="ChEBI" id="CHEBI:35235"/>
        <dbReference type="ChEBI" id="CHEBI:57972"/>
        <dbReference type="ChEBI" id="CHEBI:64428"/>
        <dbReference type="EC" id="2.8.1.7"/>
    </reaction>
</comment>
<protein>
    <recommendedName>
        <fullName evidence="3">cysteine desulfurase</fullName>
        <ecNumber evidence="3">2.8.1.7</ecNumber>
    </recommendedName>
</protein>
<dbReference type="InterPro" id="IPR016454">
    <property type="entry name" value="Cysteine_dSase"/>
</dbReference>
<keyword evidence="4" id="KW-0808">Transferase</keyword>
<evidence type="ECO:0000313" key="9">
    <source>
        <dbReference type="EMBL" id="AXK60969.1"/>
    </source>
</evidence>
<name>A0A345ZCF2_9BACT</name>
<evidence type="ECO:0000256" key="7">
    <source>
        <dbReference type="RuleBase" id="RU004504"/>
    </source>
</evidence>
<dbReference type="InterPro" id="IPR010970">
    <property type="entry name" value="Cys_dSase_SufS"/>
</dbReference>
<evidence type="ECO:0000256" key="5">
    <source>
        <dbReference type="ARBA" id="ARBA00022898"/>
    </source>
</evidence>
<dbReference type="GO" id="GO:0006534">
    <property type="term" value="P:cysteine metabolic process"/>
    <property type="evidence" value="ECO:0007669"/>
    <property type="project" value="InterPro"/>
</dbReference>
<dbReference type="EMBL" id="CP025544">
    <property type="protein sequence ID" value="AXK60969.1"/>
    <property type="molecule type" value="Genomic_DNA"/>
</dbReference>
<evidence type="ECO:0000256" key="1">
    <source>
        <dbReference type="ARBA" id="ARBA00001933"/>
    </source>
</evidence>
<dbReference type="PROSITE" id="PS00595">
    <property type="entry name" value="AA_TRANSFER_CLASS_5"/>
    <property type="match status" value="1"/>
</dbReference>
<dbReference type="InterPro" id="IPR015424">
    <property type="entry name" value="PyrdxlP-dep_Trfase"/>
</dbReference>
<dbReference type="AlphaFoldDB" id="A0A345ZCF2"/>
<evidence type="ECO:0000256" key="6">
    <source>
        <dbReference type="ARBA" id="ARBA00050776"/>
    </source>
</evidence>
<dbReference type="GO" id="GO:0030170">
    <property type="term" value="F:pyridoxal phosphate binding"/>
    <property type="evidence" value="ECO:0007669"/>
    <property type="project" value="InterPro"/>
</dbReference>
<organism evidence="9 10">
    <name type="scientific">Candidatus Chromulinivorax destructor</name>
    <dbReference type="NCBI Taxonomy" id="2066483"/>
    <lineage>
        <taxon>Bacteria</taxon>
        <taxon>Candidatus Babelota</taxon>
        <taxon>Candidatus Babeliae</taxon>
        <taxon>Candidatus Babeliales</taxon>
        <taxon>Candidatus Chromulinivoraceae</taxon>
        <taxon>Candidatus Chromulinivorax</taxon>
    </lineage>
</organism>
<dbReference type="CDD" id="cd06453">
    <property type="entry name" value="SufS_like"/>
    <property type="match status" value="1"/>
</dbReference>
<keyword evidence="5" id="KW-0663">Pyridoxal phosphate</keyword>
<feature type="domain" description="Aminotransferase class V" evidence="8">
    <location>
        <begin position="24"/>
        <end position="390"/>
    </location>
</feature>
<keyword evidence="10" id="KW-1185">Reference proteome</keyword>
<dbReference type="Gene3D" id="3.90.1150.10">
    <property type="entry name" value="Aspartate Aminotransferase, domain 1"/>
    <property type="match status" value="1"/>
</dbReference>
<dbReference type="OrthoDB" id="9804366at2"/>
<dbReference type="Gene3D" id="3.40.640.10">
    <property type="entry name" value="Type I PLP-dependent aspartate aminotransferase-like (Major domain)"/>
    <property type="match status" value="1"/>
</dbReference>
<dbReference type="InterPro" id="IPR015422">
    <property type="entry name" value="PyrdxlP-dep_Trfase_small"/>
</dbReference>
<dbReference type="GO" id="GO:0031071">
    <property type="term" value="F:cysteine desulfurase activity"/>
    <property type="evidence" value="ECO:0007669"/>
    <property type="project" value="UniProtKB-EC"/>
</dbReference>
<dbReference type="RefSeq" id="WP_115585984.1">
    <property type="nucleotide sequence ID" value="NZ_CP025544.1"/>
</dbReference>
<reference evidence="9 10" key="1">
    <citation type="submission" date="2017-12" db="EMBL/GenBank/DDBJ databases">
        <title>Chromulinavorax destructans is a abundant pathogen of dominant heterotrophic picoflagllates.</title>
        <authorList>
            <person name="Deeg C.M."/>
            <person name="Zimmer M."/>
            <person name="Suttle C.A."/>
        </authorList>
    </citation>
    <scope>NUCLEOTIDE SEQUENCE [LARGE SCALE GENOMIC DNA]</scope>
    <source>
        <strain evidence="9 10">SeV1</strain>
    </source>
</reference>
<accession>A0A345ZCF2</accession>
<dbReference type="PANTHER" id="PTHR43586">
    <property type="entry name" value="CYSTEINE DESULFURASE"/>
    <property type="match status" value="1"/>
</dbReference>
<dbReference type="PANTHER" id="PTHR43586:SF8">
    <property type="entry name" value="CYSTEINE DESULFURASE 1, CHLOROPLASTIC"/>
    <property type="match status" value="1"/>
</dbReference>
<evidence type="ECO:0000259" key="8">
    <source>
        <dbReference type="Pfam" id="PF00266"/>
    </source>
</evidence>
<evidence type="ECO:0000313" key="10">
    <source>
        <dbReference type="Proteomes" id="UP000254834"/>
    </source>
</evidence>
<proteinExistence type="inferred from homology"/>
<dbReference type="InterPro" id="IPR020578">
    <property type="entry name" value="Aminotrans_V_PyrdxlP_BS"/>
</dbReference>
<comment type="similarity">
    <text evidence="2">Belongs to the class-V pyridoxal-phosphate-dependent aminotransferase family. Csd subfamily.</text>
</comment>
<dbReference type="EC" id="2.8.1.7" evidence="3"/>
<evidence type="ECO:0000256" key="4">
    <source>
        <dbReference type="ARBA" id="ARBA00022679"/>
    </source>
</evidence>
<gene>
    <name evidence="9" type="ORF">C0J27_04520</name>
</gene>
<dbReference type="InterPro" id="IPR015421">
    <property type="entry name" value="PyrdxlP-dep_Trfase_major"/>
</dbReference>
<dbReference type="InterPro" id="IPR000192">
    <property type="entry name" value="Aminotrans_V_dom"/>
</dbReference>
<comment type="cofactor">
    <cofactor evidence="1 7">
        <name>pyridoxal 5'-phosphate</name>
        <dbReference type="ChEBI" id="CHEBI:597326"/>
    </cofactor>
</comment>
<sequence>MKNLAQLRLDFPIFDQIINKYPLIYFDSAATAQVPLAVVDAMSSFYMTYKSNVDRGLYSFAEKTTSAYEQARQSIAQFINALPEEIVFTSGATDGINMVAAIWAAYQLEEGDEIIISQVEHHSNFLPWQQLALQKKLILTIIPIDETGVLDMRAYFAALSSKTKLVAIVHTSNILGTSNDIGLIVAAAHQVGAKVLVDAAQSIAHQKVDVVELGCDFLVFSGHKLFGPTGIGCLFMKKNIQKDCQPYRFGGSMVYSAGYDESYWKNAPYCFEAGTPPIAQAIGLGAAVEYVQKNIDFDITKEHEESLAVMAATGLQELGFHLLQPTGSGHIVTFYDEEIHAHDIAAYLNSYGIAVRAGNHCVQPFHEKRNIESTVRLSFAFYNTVSEVQFFLDIMKLL</sequence>
<evidence type="ECO:0000256" key="2">
    <source>
        <dbReference type="ARBA" id="ARBA00010447"/>
    </source>
</evidence>
<dbReference type="SUPFAM" id="SSF53383">
    <property type="entry name" value="PLP-dependent transferases"/>
    <property type="match status" value="1"/>
</dbReference>
<dbReference type="KEGG" id="cdes:C0J27_04520"/>
<evidence type="ECO:0000256" key="3">
    <source>
        <dbReference type="ARBA" id="ARBA00012239"/>
    </source>
</evidence>
<dbReference type="Pfam" id="PF00266">
    <property type="entry name" value="Aminotran_5"/>
    <property type="match status" value="1"/>
</dbReference>
<dbReference type="PIRSF" id="PIRSF005572">
    <property type="entry name" value="NifS"/>
    <property type="match status" value="1"/>
</dbReference>